<dbReference type="SUPFAM" id="SSF50891">
    <property type="entry name" value="Cyclophilin-like"/>
    <property type="match status" value="1"/>
</dbReference>
<accession>A0A0D3AMF2</accession>
<evidence type="ECO:0000256" key="1">
    <source>
        <dbReference type="SAM" id="MobiDB-lite"/>
    </source>
</evidence>
<keyword evidence="4" id="KW-1185">Reference proteome</keyword>
<proteinExistence type="predicted"/>
<dbReference type="EnsemblPlants" id="Bo2g044640.1">
    <property type="protein sequence ID" value="Bo2g044640.1"/>
    <property type="gene ID" value="Bo2g044640"/>
</dbReference>
<dbReference type="Gramene" id="Bo2g044640.1">
    <property type="protein sequence ID" value="Bo2g044640.1"/>
    <property type="gene ID" value="Bo2g044640"/>
</dbReference>
<sequence>MGNHVGQPNRSQFLLHSKEAPDYDEEPPHVAFGKVVSGFDVIRLVERMVGNEFVPFFASVNRCLRSDFFPIASCATEDGGDGDSTGKAEDCI</sequence>
<feature type="compositionally biased region" description="Polar residues" evidence="1">
    <location>
        <begin position="1"/>
        <end position="14"/>
    </location>
</feature>
<dbReference type="InterPro" id="IPR029000">
    <property type="entry name" value="Cyclophilin-like_dom_sf"/>
</dbReference>
<dbReference type="HOGENOM" id="CLU_2416322_0_0_1"/>
<feature type="domain" description="PPIase cyclophilin-type" evidence="2">
    <location>
        <begin position="7"/>
        <end position="48"/>
    </location>
</feature>
<reference evidence="3 4" key="1">
    <citation type="journal article" date="2014" name="Genome Biol.">
        <title>Transcriptome and methylome profiling reveals relics of genome dominance in the mesopolyploid Brassica oleracea.</title>
        <authorList>
            <person name="Parkin I.A."/>
            <person name="Koh C."/>
            <person name="Tang H."/>
            <person name="Robinson S.J."/>
            <person name="Kagale S."/>
            <person name="Clarke W.E."/>
            <person name="Town C.D."/>
            <person name="Nixon J."/>
            <person name="Krishnakumar V."/>
            <person name="Bidwell S.L."/>
            <person name="Denoeud F."/>
            <person name="Belcram H."/>
            <person name="Links M.G."/>
            <person name="Just J."/>
            <person name="Clarke C."/>
            <person name="Bender T."/>
            <person name="Huebert T."/>
            <person name="Mason A.S."/>
            <person name="Pires J.C."/>
            <person name="Barker G."/>
            <person name="Moore J."/>
            <person name="Walley P.G."/>
            <person name="Manoli S."/>
            <person name="Batley J."/>
            <person name="Edwards D."/>
            <person name="Nelson M.N."/>
            <person name="Wang X."/>
            <person name="Paterson A.H."/>
            <person name="King G."/>
            <person name="Bancroft I."/>
            <person name="Chalhoub B."/>
            <person name="Sharpe A.G."/>
        </authorList>
    </citation>
    <scope>NUCLEOTIDE SEQUENCE</scope>
    <source>
        <strain evidence="3 4">cv. TO1000</strain>
    </source>
</reference>
<reference evidence="3" key="2">
    <citation type="submission" date="2015-03" db="UniProtKB">
        <authorList>
            <consortium name="EnsemblPlants"/>
        </authorList>
    </citation>
    <scope>IDENTIFICATION</scope>
</reference>
<dbReference type="AlphaFoldDB" id="A0A0D3AMF2"/>
<evidence type="ECO:0000313" key="3">
    <source>
        <dbReference type="EnsemblPlants" id="Bo2g044640.1"/>
    </source>
</evidence>
<protein>
    <recommendedName>
        <fullName evidence="2">PPIase cyclophilin-type domain-containing protein</fullName>
    </recommendedName>
</protein>
<dbReference type="Pfam" id="PF00160">
    <property type="entry name" value="Pro_isomerase"/>
    <property type="match status" value="1"/>
</dbReference>
<dbReference type="GO" id="GO:0003755">
    <property type="term" value="F:peptidyl-prolyl cis-trans isomerase activity"/>
    <property type="evidence" value="ECO:0007669"/>
    <property type="project" value="InterPro"/>
</dbReference>
<dbReference type="Proteomes" id="UP000032141">
    <property type="component" value="Chromosome C2"/>
</dbReference>
<evidence type="ECO:0000259" key="2">
    <source>
        <dbReference type="Pfam" id="PF00160"/>
    </source>
</evidence>
<name>A0A0D3AMF2_BRAOL</name>
<evidence type="ECO:0000313" key="4">
    <source>
        <dbReference type="Proteomes" id="UP000032141"/>
    </source>
</evidence>
<dbReference type="Gene3D" id="2.40.100.10">
    <property type="entry name" value="Cyclophilin-like"/>
    <property type="match status" value="1"/>
</dbReference>
<feature type="region of interest" description="Disordered" evidence="1">
    <location>
        <begin position="1"/>
        <end position="21"/>
    </location>
</feature>
<organism evidence="3 4">
    <name type="scientific">Brassica oleracea var. oleracea</name>
    <dbReference type="NCBI Taxonomy" id="109376"/>
    <lineage>
        <taxon>Eukaryota</taxon>
        <taxon>Viridiplantae</taxon>
        <taxon>Streptophyta</taxon>
        <taxon>Embryophyta</taxon>
        <taxon>Tracheophyta</taxon>
        <taxon>Spermatophyta</taxon>
        <taxon>Magnoliopsida</taxon>
        <taxon>eudicotyledons</taxon>
        <taxon>Gunneridae</taxon>
        <taxon>Pentapetalae</taxon>
        <taxon>rosids</taxon>
        <taxon>malvids</taxon>
        <taxon>Brassicales</taxon>
        <taxon>Brassicaceae</taxon>
        <taxon>Brassiceae</taxon>
        <taxon>Brassica</taxon>
    </lineage>
</organism>
<dbReference type="InterPro" id="IPR002130">
    <property type="entry name" value="Cyclophilin-type_PPIase_dom"/>
</dbReference>